<protein>
    <submittedName>
        <fullName evidence="2">Hemerythrin domain-containing protein</fullName>
    </submittedName>
</protein>
<gene>
    <name evidence="2" type="ORF">ACFPGP_17745</name>
</gene>
<accession>A0ABW0BPL1</accession>
<dbReference type="Proteomes" id="UP001596087">
    <property type="component" value="Unassembled WGS sequence"/>
</dbReference>
<comment type="caution">
    <text evidence="2">The sequence shown here is derived from an EMBL/GenBank/DDBJ whole genome shotgun (WGS) entry which is preliminary data.</text>
</comment>
<evidence type="ECO:0000313" key="2">
    <source>
        <dbReference type="EMBL" id="MFC5178526.1"/>
    </source>
</evidence>
<reference evidence="3" key="1">
    <citation type="journal article" date="2019" name="Int. J. Syst. Evol. Microbiol.">
        <title>The Global Catalogue of Microorganisms (GCM) 10K type strain sequencing project: providing services to taxonomists for standard genome sequencing and annotation.</title>
        <authorList>
            <consortium name="The Broad Institute Genomics Platform"/>
            <consortium name="The Broad Institute Genome Sequencing Center for Infectious Disease"/>
            <person name="Wu L."/>
            <person name="Ma J."/>
        </authorList>
    </citation>
    <scope>NUCLEOTIDE SEQUENCE [LARGE SCALE GENOMIC DNA]</scope>
    <source>
        <strain evidence="3">DFY41</strain>
    </source>
</reference>
<keyword evidence="3" id="KW-1185">Reference proteome</keyword>
<dbReference type="EMBL" id="JBHSKD010000026">
    <property type="protein sequence ID" value="MFC5178526.1"/>
    <property type="molecule type" value="Genomic_DNA"/>
</dbReference>
<dbReference type="Gene3D" id="1.20.120.520">
    <property type="entry name" value="nmb1532 protein domain like"/>
    <property type="match status" value="1"/>
</dbReference>
<dbReference type="InterPro" id="IPR012312">
    <property type="entry name" value="Hemerythrin-like"/>
</dbReference>
<proteinExistence type="predicted"/>
<organism evidence="2 3">
    <name type="scientific">Nocardioides taihuensis</name>
    <dbReference type="NCBI Taxonomy" id="1835606"/>
    <lineage>
        <taxon>Bacteria</taxon>
        <taxon>Bacillati</taxon>
        <taxon>Actinomycetota</taxon>
        <taxon>Actinomycetes</taxon>
        <taxon>Propionibacteriales</taxon>
        <taxon>Nocardioidaceae</taxon>
        <taxon>Nocardioides</taxon>
    </lineage>
</organism>
<dbReference type="Pfam" id="PF01814">
    <property type="entry name" value="Hemerythrin"/>
    <property type="match status" value="1"/>
</dbReference>
<evidence type="ECO:0000313" key="3">
    <source>
        <dbReference type="Proteomes" id="UP001596087"/>
    </source>
</evidence>
<sequence>MAVDSMNKVIHAAVRRDLARLDAALGSAREGDRERAADLHRGWAFVHDKLDKHHRQEEELIFPAVVGFGVDPALVATMESEHDAMMTALGDLDAAMTAYAGSASRADADAAGEAVRRGSDVVERHLAHEEAELEPAIAPYLGSDGWKAVEKQLRTMPPVEAGWYFAWLRDGGSPEAQQFLADTIPRPVLTVLSGVLGRGYRRSIASVWR</sequence>
<dbReference type="RefSeq" id="WP_378592147.1">
    <property type="nucleotide sequence ID" value="NZ_JBHSKD010000026.1"/>
</dbReference>
<evidence type="ECO:0000259" key="1">
    <source>
        <dbReference type="Pfam" id="PF01814"/>
    </source>
</evidence>
<feature type="domain" description="Hemerythrin-like" evidence="1">
    <location>
        <begin position="11"/>
        <end position="137"/>
    </location>
</feature>
<name>A0ABW0BPL1_9ACTN</name>
<dbReference type="CDD" id="cd12108">
    <property type="entry name" value="Hr-like"/>
    <property type="match status" value="1"/>
</dbReference>